<gene>
    <name evidence="1" type="ORF">GUITHDRAFT_153726</name>
</gene>
<sequence>MVRVERTTKVGFVAFSLLVCTCCYLLSRRSASVLGGAKGAALLQGRALRQSPKIVYVHSSRRVNRGQPGRFFSLEGGDKVYDGDGEEMPLSGFGGLGRRAHFTIGPHVRRLVQQHKAKVTWRTWREEQDDGWGRTKSLRPRITLNAADRRRGATISTNQAEQVEHAEKDVLEPAVHVKEGTVHVGVVKEEEPKSVWARPAFNQDALKRQHEQGVLDYSVSSSMRGNTSLEFNKEPVESQPAEKCSPSSFCALVRQLNSEHLSGTHEIGGRAWDPSVQSSKNAVWTNSKDDEDVSSCQVCVEHYLADAGPGRFLVGSTLRRQALRGPCLPFCS</sequence>
<dbReference type="PaxDb" id="55529-EKX41725"/>
<evidence type="ECO:0000313" key="3">
    <source>
        <dbReference type="Proteomes" id="UP000011087"/>
    </source>
</evidence>
<dbReference type="GeneID" id="17298400"/>
<dbReference type="Proteomes" id="UP000011087">
    <property type="component" value="Unassembled WGS sequence"/>
</dbReference>
<organism evidence="1">
    <name type="scientific">Guillardia theta (strain CCMP2712)</name>
    <name type="common">Cryptophyte</name>
    <dbReference type="NCBI Taxonomy" id="905079"/>
    <lineage>
        <taxon>Eukaryota</taxon>
        <taxon>Cryptophyceae</taxon>
        <taxon>Pyrenomonadales</taxon>
        <taxon>Geminigeraceae</taxon>
        <taxon>Guillardia</taxon>
    </lineage>
</organism>
<protein>
    <submittedName>
        <fullName evidence="1 2">Uncharacterized protein</fullName>
    </submittedName>
</protein>
<reference evidence="2" key="3">
    <citation type="submission" date="2016-03" db="UniProtKB">
        <authorList>
            <consortium name="EnsemblProtists"/>
        </authorList>
    </citation>
    <scope>IDENTIFICATION</scope>
</reference>
<reference evidence="3" key="2">
    <citation type="submission" date="2012-11" db="EMBL/GenBank/DDBJ databases">
        <authorList>
            <person name="Kuo A."/>
            <person name="Curtis B.A."/>
            <person name="Tanifuji G."/>
            <person name="Burki F."/>
            <person name="Gruber A."/>
            <person name="Irimia M."/>
            <person name="Maruyama S."/>
            <person name="Arias M.C."/>
            <person name="Ball S.G."/>
            <person name="Gile G.H."/>
            <person name="Hirakawa Y."/>
            <person name="Hopkins J.F."/>
            <person name="Rensing S.A."/>
            <person name="Schmutz J."/>
            <person name="Symeonidi A."/>
            <person name="Elias M."/>
            <person name="Eveleigh R.J."/>
            <person name="Herman E.K."/>
            <person name="Klute M.J."/>
            <person name="Nakayama T."/>
            <person name="Obornik M."/>
            <person name="Reyes-Prieto A."/>
            <person name="Armbrust E.V."/>
            <person name="Aves S.J."/>
            <person name="Beiko R.G."/>
            <person name="Coutinho P."/>
            <person name="Dacks J.B."/>
            <person name="Durnford D.G."/>
            <person name="Fast N.M."/>
            <person name="Green B.R."/>
            <person name="Grisdale C."/>
            <person name="Hempe F."/>
            <person name="Henrissat B."/>
            <person name="Hoppner M.P."/>
            <person name="Ishida K.-I."/>
            <person name="Kim E."/>
            <person name="Koreny L."/>
            <person name="Kroth P.G."/>
            <person name="Liu Y."/>
            <person name="Malik S.-B."/>
            <person name="Maier U.G."/>
            <person name="McRose D."/>
            <person name="Mock T."/>
            <person name="Neilson J.A."/>
            <person name="Onodera N.T."/>
            <person name="Poole A.M."/>
            <person name="Pritham E.J."/>
            <person name="Richards T.A."/>
            <person name="Rocap G."/>
            <person name="Roy S.W."/>
            <person name="Sarai C."/>
            <person name="Schaack S."/>
            <person name="Shirato S."/>
            <person name="Slamovits C.H."/>
            <person name="Spencer D.F."/>
            <person name="Suzuki S."/>
            <person name="Worden A.Z."/>
            <person name="Zauner S."/>
            <person name="Barry K."/>
            <person name="Bell C."/>
            <person name="Bharti A.K."/>
            <person name="Crow J.A."/>
            <person name="Grimwood J."/>
            <person name="Kramer R."/>
            <person name="Lindquist E."/>
            <person name="Lucas S."/>
            <person name="Salamov A."/>
            <person name="McFadden G.I."/>
            <person name="Lane C.E."/>
            <person name="Keeling P.J."/>
            <person name="Gray M.W."/>
            <person name="Grigoriev I.V."/>
            <person name="Archibald J.M."/>
        </authorList>
    </citation>
    <scope>NUCLEOTIDE SEQUENCE</scope>
    <source>
        <strain evidence="3">CCMP2712</strain>
    </source>
</reference>
<accession>L1J0V8</accession>
<keyword evidence="3" id="KW-1185">Reference proteome</keyword>
<dbReference type="OrthoDB" id="10676475at2759"/>
<evidence type="ECO:0000313" key="2">
    <source>
        <dbReference type="EnsemblProtists" id="EKX41725"/>
    </source>
</evidence>
<dbReference type="AlphaFoldDB" id="L1J0V8"/>
<proteinExistence type="predicted"/>
<dbReference type="RefSeq" id="XP_005828705.1">
    <property type="nucleotide sequence ID" value="XM_005828648.1"/>
</dbReference>
<dbReference type="HOGENOM" id="CLU_837968_0_0_1"/>
<reference evidence="1 3" key="1">
    <citation type="journal article" date="2012" name="Nature">
        <title>Algal genomes reveal evolutionary mosaicism and the fate of nucleomorphs.</title>
        <authorList>
            <consortium name="DOE Joint Genome Institute"/>
            <person name="Curtis B.A."/>
            <person name="Tanifuji G."/>
            <person name="Burki F."/>
            <person name="Gruber A."/>
            <person name="Irimia M."/>
            <person name="Maruyama S."/>
            <person name="Arias M.C."/>
            <person name="Ball S.G."/>
            <person name="Gile G.H."/>
            <person name="Hirakawa Y."/>
            <person name="Hopkins J.F."/>
            <person name="Kuo A."/>
            <person name="Rensing S.A."/>
            <person name="Schmutz J."/>
            <person name="Symeonidi A."/>
            <person name="Elias M."/>
            <person name="Eveleigh R.J."/>
            <person name="Herman E.K."/>
            <person name="Klute M.J."/>
            <person name="Nakayama T."/>
            <person name="Obornik M."/>
            <person name="Reyes-Prieto A."/>
            <person name="Armbrust E.V."/>
            <person name="Aves S.J."/>
            <person name="Beiko R.G."/>
            <person name="Coutinho P."/>
            <person name="Dacks J.B."/>
            <person name="Durnford D.G."/>
            <person name="Fast N.M."/>
            <person name="Green B.R."/>
            <person name="Grisdale C.J."/>
            <person name="Hempel F."/>
            <person name="Henrissat B."/>
            <person name="Hoppner M.P."/>
            <person name="Ishida K."/>
            <person name="Kim E."/>
            <person name="Koreny L."/>
            <person name="Kroth P.G."/>
            <person name="Liu Y."/>
            <person name="Malik S.B."/>
            <person name="Maier U.G."/>
            <person name="McRose D."/>
            <person name="Mock T."/>
            <person name="Neilson J.A."/>
            <person name="Onodera N.T."/>
            <person name="Poole A.M."/>
            <person name="Pritham E.J."/>
            <person name="Richards T.A."/>
            <person name="Rocap G."/>
            <person name="Roy S.W."/>
            <person name="Sarai C."/>
            <person name="Schaack S."/>
            <person name="Shirato S."/>
            <person name="Slamovits C.H."/>
            <person name="Spencer D.F."/>
            <person name="Suzuki S."/>
            <person name="Worden A.Z."/>
            <person name="Zauner S."/>
            <person name="Barry K."/>
            <person name="Bell C."/>
            <person name="Bharti A.K."/>
            <person name="Crow J.A."/>
            <person name="Grimwood J."/>
            <person name="Kramer R."/>
            <person name="Lindquist E."/>
            <person name="Lucas S."/>
            <person name="Salamov A."/>
            <person name="McFadden G.I."/>
            <person name="Lane C.E."/>
            <person name="Keeling P.J."/>
            <person name="Gray M.W."/>
            <person name="Grigoriev I.V."/>
            <person name="Archibald J.M."/>
        </authorList>
    </citation>
    <scope>NUCLEOTIDE SEQUENCE</scope>
    <source>
        <strain evidence="1 3">CCMP2712</strain>
    </source>
</reference>
<dbReference type="EMBL" id="JH993021">
    <property type="protein sequence ID" value="EKX41725.1"/>
    <property type="molecule type" value="Genomic_DNA"/>
</dbReference>
<evidence type="ECO:0000313" key="1">
    <source>
        <dbReference type="EMBL" id="EKX41725.1"/>
    </source>
</evidence>
<dbReference type="EnsemblProtists" id="EKX41725">
    <property type="protein sequence ID" value="EKX41725"/>
    <property type="gene ID" value="GUITHDRAFT_153726"/>
</dbReference>
<dbReference type="KEGG" id="gtt:GUITHDRAFT_153726"/>
<name>L1J0V8_GUITC</name>